<dbReference type="InterPro" id="IPR002616">
    <property type="entry name" value="tRNA_ribo_trans-like"/>
</dbReference>
<dbReference type="GO" id="GO:0016740">
    <property type="term" value="F:transferase activity"/>
    <property type="evidence" value="ECO:0007669"/>
    <property type="project" value="UniProtKB-KW"/>
</dbReference>
<evidence type="ECO:0000256" key="2">
    <source>
        <dbReference type="SAM" id="SignalP"/>
    </source>
</evidence>
<dbReference type="InterPro" id="IPR050076">
    <property type="entry name" value="ArchSynthase1/Queuine_TRR"/>
</dbReference>
<evidence type="ECO:0000313" key="7">
    <source>
        <dbReference type="Proteomes" id="UP000072904"/>
    </source>
</evidence>
<dbReference type="NCBIfam" id="TIGR00449">
    <property type="entry name" value="tgt_general"/>
    <property type="match status" value="2"/>
</dbReference>
<dbReference type="VEuPathDB" id="PlasmoDB:PY01488"/>
<evidence type="ECO:0000313" key="6">
    <source>
        <dbReference type="Proteomes" id="UP000072874"/>
    </source>
</evidence>
<dbReference type="GO" id="GO:0002099">
    <property type="term" value="P:tRNA wobble guanine modification"/>
    <property type="evidence" value="ECO:0007669"/>
    <property type="project" value="TreeGrafter"/>
</dbReference>
<sequence>MKKIKCHFLLLFKLLNICFFVIKSEIKIVNNERISKKIQNLSICTKKYNREESSNICKRRNTLEIKKNTKSDKCNINAFINSLIDIKHGKFLSKCDHKIIKTQKNKYSSNNDNYVWKYRKKKYALFRIKTSYYDDVNNSSMNHCFDYPGFDFTVLKENNQYSNDGDENKSRLGIIKTPHGEIETPNFLFCATKACMKSTPINFIKNSKTQIILSNTFHLLIQPKPHIIFQLGGLHKFMNWEGPILTDSGGYQLFSMTYGSVSDEIKRKANIRNVDRLNNNMNNVKDNGTSTYIHLDDISNIGKIKNIPETDKEKKLKIKNGISTIPKNTNSNVIIKINENGALYKSYFDGSIDILSPESSIQAQYLLGTDFSVVLDECTPYNVDKEYTEKSMHRSHRWYIRCLLEFYRANNMENYHNYLNIIYNKKYKTNQVWEKQEKKKQALYGIIQGGIYTDLRKKSCEVVCNLPFFGLCIGGCLGNNKEMMYSVIKQTMDFIRENRRNNNSKRKGKNKPIHLLGIGQIKDIFYGVKQGIDTFDCVIPTRLARHGYFLCKIKTINEVEKKLDRKIKKEYLKIKLNIFKLDNNPLEEDCNCYTCKNYTRAYLHHLFKINDNLLGTLLTVHNVYYMNHLMQDIRQGIIHNNLNEVQKKWIQL</sequence>
<accession>A0A078KGA0</accession>
<dbReference type="EMBL" id="LM993668">
    <property type="protein sequence ID" value="VTZ81891.1"/>
    <property type="molecule type" value="Genomic_DNA"/>
</dbReference>
<dbReference type="RefSeq" id="XP_729260.1">
    <property type="nucleotide sequence ID" value="XM_724167.1"/>
</dbReference>
<evidence type="ECO:0000313" key="5">
    <source>
        <dbReference type="EMBL" id="VTZ81891.1"/>
    </source>
</evidence>
<dbReference type="GO" id="GO:0005737">
    <property type="term" value="C:cytoplasm"/>
    <property type="evidence" value="ECO:0007669"/>
    <property type="project" value="TreeGrafter"/>
</dbReference>
<reference evidence="5" key="4">
    <citation type="submission" date="2019-05" db="EMBL/GenBank/DDBJ databases">
        <authorList>
            <consortium name="Pathogen Informatics"/>
        </authorList>
    </citation>
    <scope>NUCLEOTIDE SEQUENCE</scope>
    <source>
        <strain evidence="5">17X</strain>
    </source>
</reference>
<dbReference type="Proteomes" id="UP000072874">
    <property type="component" value="Chromosome 14"/>
</dbReference>
<reference evidence="4" key="2">
    <citation type="submission" date="2014-05" db="EMBL/GenBank/DDBJ databases">
        <authorList>
            <person name="Aslett A.Martin."/>
            <person name="De Silva Nishadi"/>
        </authorList>
    </citation>
    <scope>NUCLEOTIDE SEQUENCE</scope>
    <source>
        <strain evidence="4">YM</strain>
    </source>
</reference>
<protein>
    <submittedName>
        <fullName evidence="4">Queuine tRNA-ribosyltransferase, putative</fullName>
    </submittedName>
</protein>
<dbReference type="VEuPathDB" id="PlasmoDB:PYYM_1459600"/>
<dbReference type="PANTHER" id="PTHR46499">
    <property type="entry name" value="QUEUINE TRNA-RIBOSYLTRANSFERASE"/>
    <property type="match status" value="1"/>
</dbReference>
<evidence type="ECO:0000259" key="3">
    <source>
        <dbReference type="Pfam" id="PF01702"/>
    </source>
</evidence>
<name>A0A078KGA0_PLAYE</name>
<reference evidence="6 7" key="1">
    <citation type="journal article" date="2014" name="BMC Biol.">
        <title>A comprehensive evaluation of rodent malaria parasite genomes and gene expression.</title>
        <authorList>
            <person name="Otto T.D."/>
            <person name="Bohme U."/>
            <person name="Jackson A.P."/>
            <person name="Hunt M."/>
            <person name="Franke-Fayard B."/>
            <person name="Hoeijmakers W.A."/>
            <person name="Religa A.A."/>
            <person name="Robertson L."/>
            <person name="Sanders M."/>
            <person name="Ogun S.A."/>
            <person name="Cunningham D."/>
            <person name="Erhart A."/>
            <person name="Billker O."/>
            <person name="Khan S.M."/>
            <person name="Stunnenberg H.G."/>
            <person name="Langhorne J."/>
            <person name="Holder A.A."/>
            <person name="Waters A.P."/>
            <person name="Newbold C.I."/>
            <person name="Pain A."/>
            <person name="Berriman M."/>
            <person name="Janse C.J."/>
        </authorList>
    </citation>
    <scope>NUCLEOTIDE SEQUENCE [LARGE SCALE GENOMIC DNA]</scope>
    <source>
        <strain evidence="5 6">17X</strain>
        <strain evidence="4 7">YM</strain>
    </source>
</reference>
<proteinExistence type="predicted"/>
<dbReference type="KEGG" id="pyo:PY17X_1458100"/>
<feature type="domain" description="tRNA-guanine(15) transglycosylase-like" evidence="3">
    <location>
        <begin position="335"/>
        <end position="651"/>
    </location>
</feature>
<dbReference type="VEuPathDB" id="PlasmoDB:Py17XNL_001401407"/>
<dbReference type="GeneID" id="3801814"/>
<evidence type="ECO:0000256" key="1">
    <source>
        <dbReference type="ARBA" id="ARBA00022694"/>
    </source>
</evidence>
<dbReference type="Proteomes" id="UP000072904">
    <property type="component" value="Chromosome 14"/>
</dbReference>
<dbReference type="SUPFAM" id="SSF51713">
    <property type="entry name" value="tRNA-guanine transglycosylase"/>
    <property type="match status" value="1"/>
</dbReference>
<feature type="chain" id="PRO_5014502226" evidence="2">
    <location>
        <begin position="25"/>
        <end position="652"/>
    </location>
</feature>
<dbReference type="PANTHER" id="PTHR46499:SF1">
    <property type="entry name" value="QUEUINE TRNA-RIBOSYLTRANSFERASE"/>
    <property type="match status" value="1"/>
</dbReference>
<dbReference type="EMBL" id="LK934642">
    <property type="protein sequence ID" value="CDU20925.1"/>
    <property type="molecule type" value="Genomic_DNA"/>
</dbReference>
<dbReference type="VEuPathDB" id="PlasmoDB:PY17X_1458100"/>
<dbReference type="OMA" id="SHRWYIR"/>
<feature type="domain" description="tRNA-guanine(15) transglycosylase-like" evidence="3">
    <location>
        <begin position="169"/>
        <end position="257"/>
    </location>
</feature>
<keyword evidence="1" id="KW-0819">tRNA processing</keyword>
<organism evidence="4 7">
    <name type="scientific">Plasmodium yoelii</name>
    <dbReference type="NCBI Taxonomy" id="5861"/>
    <lineage>
        <taxon>Eukaryota</taxon>
        <taxon>Sar</taxon>
        <taxon>Alveolata</taxon>
        <taxon>Apicomplexa</taxon>
        <taxon>Aconoidasida</taxon>
        <taxon>Haemosporida</taxon>
        <taxon>Plasmodiidae</taxon>
        <taxon>Plasmodium</taxon>
        <taxon>Plasmodium (Vinckeia)</taxon>
    </lineage>
</organism>
<evidence type="ECO:0000313" key="4">
    <source>
        <dbReference type="EMBL" id="CDU20925.1"/>
    </source>
</evidence>
<dbReference type="OrthoDB" id="10249838at2759"/>
<keyword evidence="2" id="KW-0732">Signal</keyword>
<gene>
    <name evidence="5" type="ORF">PY17X_1458100</name>
    <name evidence="4" type="ORF">PYYM_1459600</name>
</gene>
<dbReference type="InterPro" id="IPR036511">
    <property type="entry name" value="TGT-like_sf"/>
</dbReference>
<keyword evidence="4" id="KW-0808">Transferase</keyword>
<dbReference type="AlphaFoldDB" id="A0A078KGA0"/>
<reference evidence="5" key="3">
    <citation type="submission" date="2014-05" db="EMBL/GenBank/DDBJ databases">
        <authorList>
            <person name="Aslett M.A."/>
            <person name="De Silva N."/>
        </authorList>
    </citation>
    <scope>NUCLEOTIDE SEQUENCE</scope>
    <source>
        <strain evidence="5">17X</strain>
    </source>
</reference>
<dbReference type="Pfam" id="PF01702">
    <property type="entry name" value="TGT"/>
    <property type="match status" value="2"/>
</dbReference>
<feature type="signal peptide" evidence="2">
    <location>
        <begin position="1"/>
        <end position="24"/>
    </location>
</feature>
<dbReference type="Gene3D" id="3.20.20.105">
    <property type="entry name" value="Queuine tRNA-ribosyltransferase-like"/>
    <property type="match status" value="1"/>
</dbReference>